<reference evidence="1 2" key="1">
    <citation type="submission" date="2021-06" db="EMBL/GenBank/DDBJ databases">
        <authorList>
            <person name="Palmer J.M."/>
        </authorList>
    </citation>
    <scope>NUCLEOTIDE SEQUENCE [LARGE SCALE GENOMIC DNA]</scope>
    <source>
        <strain evidence="1 2">GA_2019</strain>
        <tissue evidence="1">Muscle</tissue>
    </source>
</reference>
<comment type="caution">
    <text evidence="1">The sequence shown here is derived from an EMBL/GenBank/DDBJ whole genome shotgun (WGS) entry which is preliminary data.</text>
</comment>
<name>A0ABV0N6F3_9TELE</name>
<feature type="non-terminal residue" evidence="1">
    <location>
        <position position="1"/>
    </location>
</feature>
<proteinExistence type="predicted"/>
<accession>A0ABV0N6F3</accession>
<organism evidence="1 2">
    <name type="scientific">Goodea atripinnis</name>
    <dbReference type="NCBI Taxonomy" id="208336"/>
    <lineage>
        <taxon>Eukaryota</taxon>
        <taxon>Metazoa</taxon>
        <taxon>Chordata</taxon>
        <taxon>Craniata</taxon>
        <taxon>Vertebrata</taxon>
        <taxon>Euteleostomi</taxon>
        <taxon>Actinopterygii</taxon>
        <taxon>Neopterygii</taxon>
        <taxon>Teleostei</taxon>
        <taxon>Neoteleostei</taxon>
        <taxon>Acanthomorphata</taxon>
        <taxon>Ovalentaria</taxon>
        <taxon>Atherinomorphae</taxon>
        <taxon>Cyprinodontiformes</taxon>
        <taxon>Goodeidae</taxon>
        <taxon>Goodea</taxon>
    </lineage>
</organism>
<evidence type="ECO:0000313" key="2">
    <source>
        <dbReference type="Proteomes" id="UP001476798"/>
    </source>
</evidence>
<evidence type="ECO:0000313" key="1">
    <source>
        <dbReference type="EMBL" id="MEQ2166973.1"/>
    </source>
</evidence>
<gene>
    <name evidence="1" type="ORF">GOODEAATRI_033972</name>
</gene>
<sequence>SQDPAGYQRTLTHRQQRLRYPHQGSGTKFESKFPFFFVFRWRFGRSLLCHYRPLLEAQKRNWLQNIYRVKSS</sequence>
<keyword evidence="2" id="KW-1185">Reference proteome</keyword>
<dbReference type="Proteomes" id="UP001476798">
    <property type="component" value="Unassembled WGS sequence"/>
</dbReference>
<dbReference type="EMBL" id="JAHRIO010027746">
    <property type="protein sequence ID" value="MEQ2166973.1"/>
    <property type="molecule type" value="Genomic_DNA"/>
</dbReference>
<protein>
    <submittedName>
        <fullName evidence="1">Uncharacterized protein</fullName>
    </submittedName>
</protein>